<evidence type="ECO:0000313" key="1">
    <source>
        <dbReference type="EMBL" id="MFJ1268053.1"/>
    </source>
</evidence>
<evidence type="ECO:0000313" key="2">
    <source>
        <dbReference type="Proteomes" id="UP001615550"/>
    </source>
</evidence>
<organism evidence="1 2">
    <name type="scientific">Legionella lytica</name>
    <dbReference type="NCBI Taxonomy" id="96232"/>
    <lineage>
        <taxon>Bacteria</taxon>
        <taxon>Pseudomonadati</taxon>
        <taxon>Pseudomonadota</taxon>
        <taxon>Gammaproteobacteria</taxon>
        <taxon>Legionellales</taxon>
        <taxon>Legionellaceae</taxon>
        <taxon>Legionella</taxon>
    </lineage>
</organism>
<keyword evidence="2" id="KW-1185">Reference proteome</keyword>
<dbReference type="EMBL" id="JBGORX010000001">
    <property type="protein sequence ID" value="MFJ1268053.1"/>
    <property type="molecule type" value="Genomic_DNA"/>
</dbReference>
<dbReference type="Proteomes" id="UP001615550">
    <property type="component" value="Unassembled WGS sequence"/>
</dbReference>
<gene>
    <name evidence="1" type="ORF">ACD661_05750</name>
</gene>
<name>A0ABW8D5T1_9GAMM</name>
<reference evidence="1 2" key="1">
    <citation type="submission" date="2024-08" db="EMBL/GenBank/DDBJ databases">
        <title>Draft Genome Sequence of Legionella lytica strain DSB2004, Isolated From a Fire Sprinkler System.</title>
        <authorList>
            <person name="Everhart A.D."/>
            <person name="Kidane D.T."/>
            <person name="Farone A.L."/>
            <person name="Farone M.B."/>
        </authorList>
    </citation>
    <scope>NUCLEOTIDE SEQUENCE [LARGE SCALE GENOMIC DNA]</scope>
    <source>
        <strain evidence="1 2">DSB2004</strain>
    </source>
</reference>
<comment type="caution">
    <text evidence="1">The sequence shown here is derived from an EMBL/GenBank/DDBJ whole genome shotgun (WGS) entry which is preliminary data.</text>
</comment>
<evidence type="ECO:0008006" key="3">
    <source>
        <dbReference type="Google" id="ProtNLM"/>
    </source>
</evidence>
<protein>
    <recommendedName>
        <fullName evidence="3">Dot/Icm T4SS effector</fullName>
    </recommendedName>
</protein>
<dbReference type="RefSeq" id="WP_400186876.1">
    <property type="nucleotide sequence ID" value="NZ_JBGORX010000001.1"/>
</dbReference>
<sequence>MPNDLITIDINEDQFFIAIAKTEVHSFILFGVYNQFTVKKLLSRVGKAFYHNQLDDSCLEESTRLLQLCTVGVPARLMDERVVRRSCASKGINYQAYDIRYEQYLEYLEMLGKLSTEDNFFSCYQPYHKSDEQIKLKLDVVTPTQGSDARVDKIKDSVTNLNLGNTCRHSAIELVEAVQMQPISASVSTNFFQNLPYQTELMYGHPSITIPFYVLPVPPSAYIGLGDEKEQILRDLYAGMERLPLIAPHEQITMDKFSRLKELYNDIAGPQKDLSLDQLLQNIQEWKSKNRVVLDSLREKFWVLDSFFKRTPATMLLVNNLESRLEKLIGSSLSMRC</sequence>
<accession>A0ABW8D5T1</accession>
<proteinExistence type="predicted"/>